<comment type="caution">
    <text evidence="10">The sequence shown here is derived from an EMBL/GenBank/DDBJ whole genome shotgun (WGS) entry which is preliminary data.</text>
</comment>
<feature type="coiled-coil region" evidence="6">
    <location>
        <begin position="506"/>
        <end position="533"/>
    </location>
</feature>
<keyword evidence="6" id="KW-0175">Coiled coil</keyword>
<keyword evidence="5 7" id="KW-0472">Membrane</keyword>
<dbReference type="Proteomes" id="UP000279446">
    <property type="component" value="Unassembled WGS sequence"/>
</dbReference>
<feature type="transmembrane region" description="Helical" evidence="7">
    <location>
        <begin position="621"/>
        <end position="643"/>
    </location>
</feature>
<feature type="transmembrane region" description="Helical" evidence="7">
    <location>
        <begin position="977"/>
        <end position="997"/>
    </location>
</feature>
<evidence type="ECO:0000256" key="7">
    <source>
        <dbReference type="SAM" id="Phobius"/>
    </source>
</evidence>
<organism evidence="10 11">
    <name type="scientific">Paenibacillus anaericanus</name>
    <dbReference type="NCBI Taxonomy" id="170367"/>
    <lineage>
        <taxon>Bacteria</taxon>
        <taxon>Bacillati</taxon>
        <taxon>Bacillota</taxon>
        <taxon>Bacilli</taxon>
        <taxon>Bacillales</taxon>
        <taxon>Paenibacillaceae</taxon>
        <taxon>Paenibacillus</taxon>
    </lineage>
</organism>
<evidence type="ECO:0000256" key="6">
    <source>
        <dbReference type="SAM" id="Coils"/>
    </source>
</evidence>
<feature type="transmembrane region" description="Helical" evidence="7">
    <location>
        <begin position="742"/>
        <end position="762"/>
    </location>
</feature>
<dbReference type="InterPro" id="IPR038766">
    <property type="entry name" value="Membrane_comp_ABC_pdt"/>
</dbReference>
<dbReference type="PANTHER" id="PTHR30287">
    <property type="entry name" value="MEMBRANE COMPONENT OF PREDICTED ABC SUPERFAMILY METABOLITE UPTAKE TRANSPORTER"/>
    <property type="match status" value="1"/>
</dbReference>
<dbReference type="PANTHER" id="PTHR30287:SF1">
    <property type="entry name" value="INNER MEMBRANE PROTEIN"/>
    <property type="match status" value="1"/>
</dbReference>
<feature type="transmembrane region" description="Helical" evidence="7">
    <location>
        <begin position="663"/>
        <end position="688"/>
    </location>
</feature>
<feature type="transmembrane region" description="Helical" evidence="7">
    <location>
        <begin position="1031"/>
        <end position="1052"/>
    </location>
</feature>
<keyword evidence="11" id="KW-1185">Reference proteome</keyword>
<keyword evidence="3 7" id="KW-0812">Transmembrane</keyword>
<protein>
    <submittedName>
        <fullName evidence="10">FtsX-like permease family protein</fullName>
    </submittedName>
</protein>
<feature type="transmembrane region" description="Helical" evidence="7">
    <location>
        <begin position="570"/>
        <end position="591"/>
    </location>
</feature>
<dbReference type="InterPro" id="IPR025857">
    <property type="entry name" value="MacB_PCD"/>
</dbReference>
<gene>
    <name evidence="10" type="ORF">EJP82_00310</name>
</gene>
<evidence type="ECO:0000256" key="5">
    <source>
        <dbReference type="ARBA" id="ARBA00023136"/>
    </source>
</evidence>
<dbReference type="EMBL" id="RZNY01000001">
    <property type="protein sequence ID" value="RUT48427.1"/>
    <property type="molecule type" value="Genomic_DNA"/>
</dbReference>
<feature type="transmembrane region" description="Helical" evidence="7">
    <location>
        <begin position="21"/>
        <end position="40"/>
    </location>
</feature>
<evidence type="ECO:0000256" key="4">
    <source>
        <dbReference type="ARBA" id="ARBA00022989"/>
    </source>
</evidence>
<dbReference type="OrthoDB" id="5137249at2"/>
<evidence type="ECO:0000313" key="11">
    <source>
        <dbReference type="Proteomes" id="UP000279446"/>
    </source>
</evidence>
<evidence type="ECO:0000259" key="9">
    <source>
        <dbReference type="Pfam" id="PF12704"/>
    </source>
</evidence>
<keyword evidence="2" id="KW-1003">Cell membrane</keyword>
<feature type="coiled-coil region" evidence="6">
    <location>
        <begin position="435"/>
        <end position="476"/>
    </location>
</feature>
<feature type="coiled-coil region" evidence="6">
    <location>
        <begin position="261"/>
        <end position="327"/>
    </location>
</feature>
<dbReference type="RefSeq" id="WP_127190023.1">
    <property type="nucleotide sequence ID" value="NZ_RZNY01000001.1"/>
</dbReference>
<evidence type="ECO:0000259" key="8">
    <source>
        <dbReference type="Pfam" id="PF02687"/>
    </source>
</evidence>
<dbReference type="InterPro" id="IPR003838">
    <property type="entry name" value="ABC3_permease_C"/>
</dbReference>
<dbReference type="GO" id="GO:0005886">
    <property type="term" value="C:plasma membrane"/>
    <property type="evidence" value="ECO:0007669"/>
    <property type="project" value="UniProtKB-SubCell"/>
</dbReference>
<feature type="domain" description="MacB-like periplasmic core" evidence="9">
    <location>
        <begin position="29"/>
        <end position="229"/>
    </location>
</feature>
<comment type="subcellular location">
    <subcellularLocation>
        <location evidence="1">Cell membrane</location>
        <topology evidence="1">Multi-pass membrane protein</topology>
    </subcellularLocation>
</comment>
<dbReference type="AlphaFoldDB" id="A0A3S1CBP1"/>
<feature type="transmembrane region" description="Helical" evidence="7">
    <location>
        <begin position="1072"/>
        <end position="1090"/>
    </location>
</feature>
<proteinExistence type="predicted"/>
<dbReference type="Pfam" id="PF12704">
    <property type="entry name" value="MacB_PCD"/>
    <property type="match status" value="1"/>
</dbReference>
<feature type="domain" description="ABC3 transporter permease C-terminal" evidence="8">
    <location>
        <begin position="576"/>
        <end position="688"/>
    </location>
</feature>
<evidence type="ECO:0000313" key="10">
    <source>
        <dbReference type="EMBL" id="RUT48427.1"/>
    </source>
</evidence>
<feature type="domain" description="ABC3 transporter permease C-terminal" evidence="8">
    <location>
        <begin position="981"/>
        <end position="1096"/>
    </location>
</feature>
<evidence type="ECO:0000256" key="3">
    <source>
        <dbReference type="ARBA" id="ARBA00022692"/>
    </source>
</evidence>
<name>A0A3S1CBP1_9BACL</name>
<reference evidence="10 11" key="1">
    <citation type="submission" date="2018-12" db="EMBL/GenBank/DDBJ databases">
        <authorList>
            <person name="Sun L."/>
            <person name="Chen Z."/>
        </authorList>
    </citation>
    <scope>NUCLEOTIDE SEQUENCE [LARGE SCALE GENOMIC DNA]</scope>
    <source>
        <strain evidence="10 11">DSM 15890</strain>
    </source>
</reference>
<accession>A0A3S1CBP1</accession>
<dbReference type="Pfam" id="PF02687">
    <property type="entry name" value="FtsX"/>
    <property type="match status" value="2"/>
</dbReference>
<keyword evidence="4 7" id="KW-1133">Transmembrane helix</keyword>
<evidence type="ECO:0000256" key="2">
    <source>
        <dbReference type="ARBA" id="ARBA00022475"/>
    </source>
</evidence>
<evidence type="ECO:0000256" key="1">
    <source>
        <dbReference type="ARBA" id="ARBA00004651"/>
    </source>
</evidence>
<sequence length="1107" mass="122163">MTLKKKALWTDIFREIWRTKARFLSIFAIIALGIGFFAGIKATGPDMLDTADHYFKQHDLLDLKVVSSYGLTEDNIAILEQATEVRVVQPGYSADVFLGDTGLIAKVSSYNNEDTLNRVKVTSGRLPEHSGEIAIDDNFVMNKHFKLGDTVTFTNPDPDIDLGDTFNTVSYKVVGIVKSPQYIESLTRGISRIGKGTTDAFVLIPEEDFNLSVYTEAYVSFKDTVDQTAYTSTYDDLVEKHKIALEQALSGQPDVRLAEVRSEGQEKLDEAQAKIKDGREKLAEAEKELADAKTKLDEGQKSYDDGALKLETEIAKGQAKLDAAAKEIAIGKAELEKNRKSLKEGQTQLKAGQVALDAQKKSAEPRIEQGKKLAQSLTGVMSLPPDSIPAEQKQPLITGAEAADAQLGKAVAGFFNGNVDVETLRGAITSFEQGLTQGEQQLKSAQDEIDSKQKVIDEGLKQLAAAERKLAQGEADYAAGISKLGKSKQEGEESLAKAKVELDQGLADYNAGLATYKEEKEKADQDIKDGEHDISEGQQKLDELELPKYYVLDRSSNPGYTEFSDNADRLASIATAFPVFFFLIAALVSLTTMTRMVEEHRLQIGTLKALGYGNGDIMKKFLVYGTLASLAAAVVGLAVGFTIFPNIIFNAYGALYNLPKVRISYYASYSILSVLVALLCTTMTAVIVTRVELRSNASALMRPKAPKSGQRILLERFTLIWRNLGFIGKVTARNLFRYKQRMFMTVFGVAGCTALILTGFGLKDSIADIAGLQYGQIMKYNALVAFNDDSNNSTQKKLKYDELIAGVPDITGTLNVAQDKMTTVAKGVNNQEVTLFVPESTDQFDDFVMLQERVSGERKQLTQQGVIVTEKLAKLYDLEAGSKLTLQNKDNELFEVNVEGITENYSMHYIYMLPTYYEETFGKIPTYNTQLLTYSEVNQPWEDALAEKLTNNERVALVSFSSRAGGAFGDTMESMDVVVLVLIISAAALAFVVLYNLTNINVSERIRELSTIKVLGFYDKEVTMYIYRENIILSFLGIIAGCFLGILLHGFVLETAAVDMMMFSPTIQWQSYGYAALLTLLFSGIVMLSMHFKLKHIDMIEALKSVE</sequence>